<accession>A0ABN8EDI0</accession>
<name>A0ABN8EDI0_9GAMM</name>
<dbReference type="Pfam" id="PF13937">
    <property type="entry name" value="DUF4212"/>
    <property type="match status" value="1"/>
</dbReference>
<protein>
    <recommendedName>
        <fullName evidence="2">Sodium symporter small subunit domain-containing protein</fullName>
    </recommendedName>
</protein>
<dbReference type="InterPro" id="IPR019886">
    <property type="entry name" value="Na_symporter_ssu"/>
</dbReference>
<keyword evidence="1" id="KW-0812">Transmembrane</keyword>
<evidence type="ECO:0000313" key="3">
    <source>
        <dbReference type="EMBL" id="CAH0990301.1"/>
    </source>
</evidence>
<dbReference type="NCBIfam" id="TIGR03647">
    <property type="entry name" value="Na_symport_sm"/>
    <property type="match status" value="1"/>
</dbReference>
<evidence type="ECO:0000256" key="1">
    <source>
        <dbReference type="SAM" id="Phobius"/>
    </source>
</evidence>
<comment type="caution">
    <text evidence="3">The sequence shown here is derived from an EMBL/GenBank/DDBJ whole genome shotgun (WGS) entry which is preliminary data.</text>
</comment>
<reference evidence="3" key="1">
    <citation type="submission" date="2021-12" db="EMBL/GenBank/DDBJ databases">
        <authorList>
            <person name="Rodrigo-Torres L."/>
            <person name="Arahal R. D."/>
            <person name="Lucena T."/>
        </authorList>
    </citation>
    <scope>NUCLEOTIDE SEQUENCE</scope>
    <source>
        <strain evidence="3">CECT 8267</strain>
    </source>
</reference>
<feature type="domain" description="Sodium symporter small subunit" evidence="2">
    <location>
        <begin position="9"/>
        <end position="86"/>
    </location>
</feature>
<dbReference type="EMBL" id="CAKLPX010000001">
    <property type="protein sequence ID" value="CAH0990301.1"/>
    <property type="molecule type" value="Genomic_DNA"/>
</dbReference>
<dbReference type="RefSeq" id="WP_237442984.1">
    <property type="nucleotide sequence ID" value="NZ_CAKLPX010000001.1"/>
</dbReference>
<feature type="transmembrane region" description="Helical" evidence="1">
    <location>
        <begin position="52"/>
        <end position="73"/>
    </location>
</feature>
<evidence type="ECO:0000313" key="4">
    <source>
        <dbReference type="Proteomes" id="UP000838100"/>
    </source>
</evidence>
<sequence length="89" mass="10480">MAFKSEEDAKAYWQENVKIMIQLLVIWFIVSFGFGIMFVEQLNHFSLGGYKLGFWFAQQGSIYCFVALIFVYARRMAKLDRKYGVDDED</sequence>
<organism evidence="3 4">
    <name type="scientific">Sinobacterium norvegicum</name>
    <dbReference type="NCBI Taxonomy" id="1641715"/>
    <lineage>
        <taxon>Bacteria</taxon>
        <taxon>Pseudomonadati</taxon>
        <taxon>Pseudomonadota</taxon>
        <taxon>Gammaproteobacteria</taxon>
        <taxon>Cellvibrionales</taxon>
        <taxon>Spongiibacteraceae</taxon>
        <taxon>Sinobacterium</taxon>
    </lineage>
</organism>
<gene>
    <name evidence="3" type="ORF">SIN8267_00393</name>
</gene>
<dbReference type="Proteomes" id="UP000838100">
    <property type="component" value="Unassembled WGS sequence"/>
</dbReference>
<keyword evidence="4" id="KW-1185">Reference proteome</keyword>
<feature type="transmembrane region" description="Helical" evidence="1">
    <location>
        <begin position="21"/>
        <end position="40"/>
    </location>
</feature>
<keyword evidence="1" id="KW-0472">Membrane</keyword>
<evidence type="ECO:0000259" key="2">
    <source>
        <dbReference type="Pfam" id="PF13937"/>
    </source>
</evidence>
<keyword evidence="1" id="KW-1133">Transmembrane helix</keyword>
<proteinExistence type="predicted"/>